<proteinExistence type="predicted"/>
<keyword evidence="5" id="KW-1185">Reference proteome</keyword>
<keyword evidence="2" id="KW-0812">Transmembrane</keyword>
<dbReference type="AlphaFoldDB" id="A0A4R0JCU1"/>
<dbReference type="RefSeq" id="WP_131517877.1">
    <property type="nucleotide sequence ID" value="NZ_SJKD01000009.1"/>
</dbReference>
<feature type="region of interest" description="Disordered" evidence="1">
    <location>
        <begin position="41"/>
        <end position="65"/>
    </location>
</feature>
<evidence type="ECO:0000313" key="5">
    <source>
        <dbReference type="Proteomes" id="UP000293342"/>
    </source>
</evidence>
<feature type="transmembrane region" description="Helical" evidence="2">
    <location>
        <begin position="71"/>
        <end position="90"/>
    </location>
</feature>
<reference evidence="4 5" key="1">
    <citation type="submission" date="2019-02" db="EMBL/GenBank/DDBJ databases">
        <title>Kribbella capetownensis sp. nov. and Kribbella speibonae sp. nov., isolated from soil.</title>
        <authorList>
            <person name="Curtis S.M."/>
            <person name="Norton I."/>
            <person name="Everest G.J."/>
            <person name="Meyers P.R."/>
        </authorList>
    </citation>
    <scope>NUCLEOTIDE SEQUENCE [LARGE SCALE GENOMIC DNA]</scope>
    <source>
        <strain evidence="4 5">YM53</strain>
    </source>
</reference>
<sequence length="104" mass="10731">MNNAVHTKQSMTTRLCRLAAGAAVSVALMTVAAPAMAQEYPEPNYGTYERNSDPPQEPASVGAGEVDRSSVALGALCGIALGGVGAGIVLDIQRRRDRSAEDSA</sequence>
<evidence type="ECO:0000256" key="3">
    <source>
        <dbReference type="SAM" id="SignalP"/>
    </source>
</evidence>
<name>A0A4R0JCU1_9ACTN</name>
<evidence type="ECO:0000256" key="2">
    <source>
        <dbReference type="SAM" id="Phobius"/>
    </source>
</evidence>
<feature type="signal peptide" evidence="3">
    <location>
        <begin position="1"/>
        <end position="37"/>
    </location>
</feature>
<keyword evidence="2" id="KW-0472">Membrane</keyword>
<evidence type="ECO:0000313" key="4">
    <source>
        <dbReference type="EMBL" id="TCC44653.1"/>
    </source>
</evidence>
<protein>
    <submittedName>
        <fullName evidence="4">Uncharacterized protein</fullName>
    </submittedName>
</protein>
<evidence type="ECO:0000256" key="1">
    <source>
        <dbReference type="SAM" id="MobiDB-lite"/>
    </source>
</evidence>
<dbReference type="Proteomes" id="UP000293342">
    <property type="component" value="Unassembled WGS sequence"/>
</dbReference>
<organism evidence="4 5">
    <name type="scientific">Kribbella capetownensis</name>
    <dbReference type="NCBI Taxonomy" id="1572659"/>
    <lineage>
        <taxon>Bacteria</taxon>
        <taxon>Bacillati</taxon>
        <taxon>Actinomycetota</taxon>
        <taxon>Actinomycetes</taxon>
        <taxon>Propionibacteriales</taxon>
        <taxon>Kribbellaceae</taxon>
        <taxon>Kribbella</taxon>
    </lineage>
</organism>
<accession>A0A4R0JCU1</accession>
<dbReference type="EMBL" id="SJKD01000009">
    <property type="protein sequence ID" value="TCC44653.1"/>
    <property type="molecule type" value="Genomic_DNA"/>
</dbReference>
<comment type="caution">
    <text evidence="4">The sequence shown here is derived from an EMBL/GenBank/DDBJ whole genome shotgun (WGS) entry which is preliminary data.</text>
</comment>
<dbReference type="OrthoDB" id="10008385at2"/>
<feature type="chain" id="PRO_5020563270" evidence="3">
    <location>
        <begin position="38"/>
        <end position="104"/>
    </location>
</feature>
<gene>
    <name evidence="4" type="ORF">E0H75_34380</name>
</gene>
<keyword evidence="2" id="KW-1133">Transmembrane helix</keyword>
<keyword evidence="3" id="KW-0732">Signal</keyword>